<evidence type="ECO:0000259" key="6">
    <source>
        <dbReference type="Pfam" id="PF03328"/>
    </source>
</evidence>
<keyword evidence="2 5" id="KW-0479">Metal-binding</keyword>
<sequence>MSFYRTKLFVPANDLRKAGKALMLDVDGVVLDLEDAVALSEKINARTALKEVLSLPRKGDVFIRVNSAQTEFILGDLLAAVTQGVKGIVLAKSESAEEIRQVDWLINKIETDRGLRPGGLELIPFIESANAIINVYSIAAACRRISRMFFGGVDYVLDIGTSFSRNSEELFYARSKLVVASRAAGIEAPIDTVYPDFKDIEGLREDAKLVRQLGFQGKLAIHPCQVGPLNEVFMPTADEISWAKRVVSVFDESEAKGQAVMQVDGKMIEYPIADRARRVLSLAEVITRKNNEKSCIPGNTKPF</sequence>
<dbReference type="PATRIC" id="fig|110500.4.peg.654"/>
<dbReference type="GO" id="GO:0000287">
    <property type="term" value="F:magnesium ion binding"/>
    <property type="evidence" value="ECO:0007669"/>
    <property type="project" value="TreeGrafter"/>
</dbReference>
<dbReference type="Proteomes" id="UP000054705">
    <property type="component" value="Unassembled WGS sequence"/>
</dbReference>
<feature type="binding site" evidence="4">
    <location>
        <position position="127"/>
    </location>
    <ligand>
        <name>substrate</name>
    </ligand>
</feature>
<dbReference type="Gene3D" id="3.20.20.60">
    <property type="entry name" value="Phosphoenolpyruvate-binding domains"/>
    <property type="match status" value="1"/>
</dbReference>
<dbReference type="AlphaFoldDB" id="A0A101HSZ7"/>
<reference evidence="8" key="1">
    <citation type="journal article" date="2015" name="MBio">
        <title>Genome-Resolved Metagenomic Analysis Reveals Roles for Candidate Phyla and Other Microbial Community Members in Biogeochemical Transformations in Oil Reservoirs.</title>
        <authorList>
            <person name="Hu P."/>
            <person name="Tom L."/>
            <person name="Singh A."/>
            <person name="Thomas B.C."/>
            <person name="Baker B.J."/>
            <person name="Piceno Y.M."/>
            <person name="Andersen G.L."/>
            <person name="Banfield J.F."/>
        </authorList>
    </citation>
    <scope>NUCLEOTIDE SEQUENCE [LARGE SCALE GENOMIC DNA]</scope>
</reference>
<dbReference type="InterPro" id="IPR015813">
    <property type="entry name" value="Pyrv/PenolPyrv_kinase-like_dom"/>
</dbReference>
<evidence type="ECO:0000256" key="5">
    <source>
        <dbReference type="PIRSR" id="PIRSR015582-2"/>
    </source>
</evidence>
<keyword evidence="7" id="KW-0456">Lyase</keyword>
<feature type="domain" description="HpcH/HpaI aldolase/citrate lyase" evidence="6">
    <location>
        <begin position="5"/>
        <end position="223"/>
    </location>
</feature>
<dbReference type="Pfam" id="PF03328">
    <property type="entry name" value="HpcH_HpaI"/>
    <property type="match status" value="1"/>
</dbReference>
<dbReference type="InterPro" id="IPR011206">
    <property type="entry name" value="Citrate_lyase_beta/mcl1/mcl2"/>
</dbReference>
<dbReference type="GO" id="GO:0006107">
    <property type="term" value="P:oxaloacetate metabolic process"/>
    <property type="evidence" value="ECO:0007669"/>
    <property type="project" value="TreeGrafter"/>
</dbReference>
<dbReference type="SUPFAM" id="SSF51621">
    <property type="entry name" value="Phosphoenolpyruvate/pyruvate domain"/>
    <property type="match status" value="1"/>
</dbReference>
<dbReference type="EMBL" id="LGGS01000078">
    <property type="protein sequence ID" value="KUK82626.1"/>
    <property type="molecule type" value="Genomic_DNA"/>
</dbReference>
<accession>A0A101HSZ7</accession>
<dbReference type="InterPro" id="IPR040442">
    <property type="entry name" value="Pyrv_kinase-like_dom_sf"/>
</dbReference>
<proteinExistence type="predicted"/>
<comment type="cofactor">
    <cofactor evidence="1">
        <name>Mg(2+)</name>
        <dbReference type="ChEBI" id="CHEBI:18420"/>
    </cofactor>
</comment>
<dbReference type="PIRSF" id="PIRSF015582">
    <property type="entry name" value="Cit_lyase_B"/>
    <property type="match status" value="1"/>
</dbReference>
<protein>
    <submittedName>
        <fullName evidence="7">Citrate lyase beta subunit</fullName>
    </submittedName>
</protein>
<name>A0A101HSZ7_9FIRM</name>
<dbReference type="InterPro" id="IPR005000">
    <property type="entry name" value="Aldolase/citrate-lyase_domain"/>
</dbReference>
<comment type="caution">
    <text evidence="7">The sequence shown here is derived from an EMBL/GenBank/DDBJ whole genome shotgun (WGS) entry which is preliminary data.</text>
</comment>
<feature type="binding site" evidence="5">
    <location>
        <position position="127"/>
    </location>
    <ligand>
        <name>Mg(2+)</name>
        <dbReference type="ChEBI" id="CHEBI:18420"/>
    </ligand>
</feature>
<evidence type="ECO:0000256" key="1">
    <source>
        <dbReference type="ARBA" id="ARBA00001946"/>
    </source>
</evidence>
<dbReference type="PANTHER" id="PTHR32308:SF0">
    <property type="entry name" value="HPCH_HPAI ALDOLASE_CITRATE LYASE DOMAIN-CONTAINING PROTEIN"/>
    <property type="match status" value="1"/>
</dbReference>
<organism evidence="7 8">
    <name type="scientific">Pelotomaculum thermopropionicum</name>
    <dbReference type="NCBI Taxonomy" id="110500"/>
    <lineage>
        <taxon>Bacteria</taxon>
        <taxon>Bacillati</taxon>
        <taxon>Bacillota</taxon>
        <taxon>Clostridia</taxon>
        <taxon>Eubacteriales</taxon>
        <taxon>Desulfotomaculaceae</taxon>
        <taxon>Pelotomaculum</taxon>
    </lineage>
</organism>
<evidence type="ECO:0000256" key="2">
    <source>
        <dbReference type="ARBA" id="ARBA00022723"/>
    </source>
</evidence>
<gene>
    <name evidence="7" type="ORF">XD97_0386</name>
</gene>
<evidence type="ECO:0000313" key="7">
    <source>
        <dbReference type="EMBL" id="KUK82626.1"/>
    </source>
</evidence>
<feature type="binding site" evidence="4">
    <location>
        <position position="64"/>
    </location>
    <ligand>
        <name>substrate</name>
    </ligand>
</feature>
<evidence type="ECO:0000256" key="3">
    <source>
        <dbReference type="ARBA" id="ARBA00022842"/>
    </source>
</evidence>
<feature type="binding site" evidence="5">
    <location>
        <position position="154"/>
    </location>
    <ligand>
        <name>Mg(2+)</name>
        <dbReference type="ChEBI" id="CHEBI:18420"/>
    </ligand>
</feature>
<evidence type="ECO:0000313" key="8">
    <source>
        <dbReference type="Proteomes" id="UP000054705"/>
    </source>
</evidence>
<evidence type="ECO:0000256" key="4">
    <source>
        <dbReference type="PIRSR" id="PIRSR015582-1"/>
    </source>
</evidence>
<dbReference type="PANTHER" id="PTHR32308">
    <property type="entry name" value="LYASE BETA SUBUNIT, PUTATIVE (AFU_ORTHOLOGUE AFUA_4G13030)-RELATED"/>
    <property type="match status" value="1"/>
</dbReference>
<keyword evidence="3 5" id="KW-0460">Magnesium</keyword>
<dbReference type="GO" id="GO:0016829">
    <property type="term" value="F:lyase activity"/>
    <property type="evidence" value="ECO:0007669"/>
    <property type="project" value="UniProtKB-KW"/>
</dbReference>